<sequence>MSKCLDIKITGNPFVDSGIYALKTRLEKDIPEITVEDLKSESKEISKLYTKDSWKRNMHSIFPNSVLVNPASTNKTNLRELYLKNLNELTDSIEPVQDSGSCMGCGMRDAKNVFAKDSVPLTGSKSLTNYFSFANPGADYCPACALLMQFFPLTLYRCGGRMILLHSNSPKVMEFWARKAIEDIDLQISSGESSGCYNKGITRPTNAIFNIISQIIKSGRHWRGENPSFNFYYFTNYNQGPELDIFTLPTSVFTFLTEIPPDDWKNWNFIVKKAYRFVKWENVENKKDYENNPNTVFNNLLEGKSILKSFYTTRFKRTFCTWKLVESYMKEVRNMDKKRIEVIKDVGDRLSRYIKNNDRIKTLNNLEQASNYNTFRNVLRKILKNKINNGDNELLFTFDEYVISLFPQGNTTWRETQDLLLFRIYENLNEWLIENKYVENKTEDELLEED</sequence>
<dbReference type="NCBIfam" id="TIGR01908">
    <property type="entry name" value="cas_CXXC_CXXC"/>
    <property type="match status" value="1"/>
</dbReference>
<organism evidence="2 3">
    <name type="scientific">Methanobrevibacter millerae</name>
    <dbReference type="NCBI Taxonomy" id="230361"/>
    <lineage>
        <taxon>Archaea</taxon>
        <taxon>Methanobacteriati</taxon>
        <taxon>Methanobacteriota</taxon>
        <taxon>Methanomada group</taxon>
        <taxon>Methanobacteria</taxon>
        <taxon>Methanobacteriales</taxon>
        <taxon>Methanobacteriaceae</taxon>
        <taxon>Methanobrevibacter</taxon>
    </lineage>
</organism>
<dbReference type="InterPro" id="IPR036834">
    <property type="entry name" value="Bcl-2-like_sf"/>
</dbReference>
<dbReference type="RefSeq" id="WP_149731236.1">
    <property type="nucleotide sequence ID" value="NZ_FMXB01000004.1"/>
</dbReference>
<dbReference type="Proteomes" id="UP000323439">
    <property type="component" value="Unassembled WGS sequence"/>
</dbReference>
<dbReference type="InterPro" id="IPR019121">
    <property type="entry name" value="CRISPR-assoc_CXXC-CXXC_dom"/>
</dbReference>
<keyword evidence="3" id="KW-1185">Reference proteome</keyword>
<evidence type="ECO:0000259" key="1">
    <source>
        <dbReference type="Pfam" id="PF09706"/>
    </source>
</evidence>
<evidence type="ECO:0000313" key="3">
    <source>
        <dbReference type="Proteomes" id="UP000323439"/>
    </source>
</evidence>
<dbReference type="Gene3D" id="1.10.437.10">
    <property type="entry name" value="Blc2-like"/>
    <property type="match status" value="1"/>
</dbReference>
<gene>
    <name evidence="2" type="ORF">SAMN02910315_00605</name>
</gene>
<proteinExistence type="predicted"/>
<dbReference type="Pfam" id="PF09706">
    <property type="entry name" value="Cas_CXXC_CXXC"/>
    <property type="match status" value="1"/>
</dbReference>
<protein>
    <submittedName>
        <fullName evidence="2">CRISPR-associated protein, Cst1 family</fullName>
    </submittedName>
</protein>
<dbReference type="AlphaFoldDB" id="A0A1G5VH43"/>
<feature type="domain" description="CRISPR-associated protein CXXC-CXXC" evidence="1">
    <location>
        <begin position="97"/>
        <end position="155"/>
    </location>
</feature>
<dbReference type="InterPro" id="IPR010180">
    <property type="entry name" value="CRISPR-assoc_prot_CXXC-CXXC"/>
</dbReference>
<evidence type="ECO:0000313" key="2">
    <source>
        <dbReference type="EMBL" id="SDA45192.1"/>
    </source>
</evidence>
<dbReference type="EMBL" id="FMXB01000004">
    <property type="protein sequence ID" value="SDA45192.1"/>
    <property type="molecule type" value="Genomic_DNA"/>
</dbReference>
<reference evidence="2 3" key="1">
    <citation type="submission" date="2016-10" db="EMBL/GenBank/DDBJ databases">
        <authorList>
            <person name="Varghese N."/>
            <person name="Submissions S."/>
        </authorList>
    </citation>
    <scope>NUCLEOTIDE SEQUENCE [LARGE SCALE GENOMIC DNA]</scope>
    <source>
        <strain evidence="2 3">DSM 16643</strain>
    </source>
</reference>
<accession>A0A1G5VH43</accession>
<dbReference type="OrthoDB" id="359016at2157"/>
<name>A0A1G5VH43_9EURY</name>